<reference evidence="2" key="1">
    <citation type="submission" date="2019-10" db="EMBL/GenBank/DDBJ databases">
        <authorList>
            <consortium name="DOE Joint Genome Institute"/>
            <person name="Kuo A."/>
            <person name="Miyauchi S."/>
            <person name="Kiss E."/>
            <person name="Drula E."/>
            <person name="Kohler A."/>
            <person name="Sanchez-Garcia M."/>
            <person name="Andreopoulos B."/>
            <person name="Barry K.W."/>
            <person name="Bonito G."/>
            <person name="Buee M."/>
            <person name="Carver A."/>
            <person name="Chen C."/>
            <person name="Cichocki N."/>
            <person name="Clum A."/>
            <person name="Culley D."/>
            <person name="Crous P.W."/>
            <person name="Fauchery L."/>
            <person name="Girlanda M."/>
            <person name="Hayes R."/>
            <person name="Keri Z."/>
            <person name="LaButti K."/>
            <person name="Lipzen A."/>
            <person name="Lombard V."/>
            <person name="Magnuson J."/>
            <person name="Maillard F."/>
            <person name="Morin E."/>
            <person name="Murat C."/>
            <person name="Nolan M."/>
            <person name="Ohm R."/>
            <person name="Pangilinan J."/>
            <person name="Pereira M."/>
            <person name="Perotto S."/>
            <person name="Peter M."/>
            <person name="Riley R."/>
            <person name="Sitrit Y."/>
            <person name="Stielow B."/>
            <person name="Szollosi G."/>
            <person name="Zifcakova L."/>
            <person name="Stursova M."/>
            <person name="Spatafora J.W."/>
            <person name="Tedersoo L."/>
            <person name="Vaario L.-M."/>
            <person name="Yamada A."/>
            <person name="Yan M."/>
            <person name="Wang P."/>
            <person name="Xu J."/>
            <person name="Bruns T."/>
            <person name="Baldrian P."/>
            <person name="Vilgalys R."/>
            <person name="Henrissat B."/>
            <person name="Grigoriev I.V."/>
            <person name="Hibbett D."/>
            <person name="Nagy L.G."/>
            <person name="Martin F.M."/>
        </authorList>
    </citation>
    <scope>NUCLEOTIDE SEQUENCE</scope>
    <source>
        <strain evidence="2">BED1</strain>
    </source>
</reference>
<feature type="region of interest" description="Disordered" evidence="1">
    <location>
        <begin position="356"/>
        <end position="380"/>
    </location>
</feature>
<keyword evidence="3" id="KW-1185">Reference proteome</keyword>
<feature type="region of interest" description="Disordered" evidence="1">
    <location>
        <begin position="1"/>
        <end position="29"/>
    </location>
</feature>
<evidence type="ECO:0000313" key="3">
    <source>
        <dbReference type="Proteomes" id="UP001194468"/>
    </source>
</evidence>
<dbReference type="InterPro" id="IPR046521">
    <property type="entry name" value="DUF6698"/>
</dbReference>
<accession>A0AAD4GC93</accession>
<reference evidence="2" key="2">
    <citation type="journal article" date="2020" name="Nat. Commun.">
        <title>Large-scale genome sequencing of mycorrhizal fungi provides insights into the early evolution of symbiotic traits.</title>
        <authorList>
            <person name="Miyauchi S."/>
            <person name="Kiss E."/>
            <person name="Kuo A."/>
            <person name="Drula E."/>
            <person name="Kohler A."/>
            <person name="Sanchez-Garcia M."/>
            <person name="Morin E."/>
            <person name="Andreopoulos B."/>
            <person name="Barry K.W."/>
            <person name="Bonito G."/>
            <person name="Buee M."/>
            <person name="Carver A."/>
            <person name="Chen C."/>
            <person name="Cichocki N."/>
            <person name="Clum A."/>
            <person name="Culley D."/>
            <person name="Crous P.W."/>
            <person name="Fauchery L."/>
            <person name="Girlanda M."/>
            <person name="Hayes R.D."/>
            <person name="Keri Z."/>
            <person name="LaButti K."/>
            <person name="Lipzen A."/>
            <person name="Lombard V."/>
            <person name="Magnuson J."/>
            <person name="Maillard F."/>
            <person name="Murat C."/>
            <person name="Nolan M."/>
            <person name="Ohm R.A."/>
            <person name="Pangilinan J."/>
            <person name="Pereira M.F."/>
            <person name="Perotto S."/>
            <person name="Peter M."/>
            <person name="Pfister S."/>
            <person name="Riley R."/>
            <person name="Sitrit Y."/>
            <person name="Stielow J.B."/>
            <person name="Szollosi G."/>
            <person name="Zifcakova L."/>
            <person name="Stursova M."/>
            <person name="Spatafora J.W."/>
            <person name="Tedersoo L."/>
            <person name="Vaario L.M."/>
            <person name="Yamada A."/>
            <person name="Yan M."/>
            <person name="Wang P."/>
            <person name="Xu J."/>
            <person name="Bruns T."/>
            <person name="Baldrian P."/>
            <person name="Vilgalys R."/>
            <person name="Dunand C."/>
            <person name="Henrissat B."/>
            <person name="Grigoriev I.V."/>
            <person name="Hibbett D."/>
            <person name="Nagy L.G."/>
            <person name="Martin F.M."/>
        </authorList>
    </citation>
    <scope>NUCLEOTIDE SEQUENCE</scope>
    <source>
        <strain evidence="2">BED1</strain>
    </source>
</reference>
<dbReference type="Proteomes" id="UP001194468">
    <property type="component" value="Unassembled WGS sequence"/>
</dbReference>
<organism evidence="2 3">
    <name type="scientific">Boletus edulis BED1</name>
    <dbReference type="NCBI Taxonomy" id="1328754"/>
    <lineage>
        <taxon>Eukaryota</taxon>
        <taxon>Fungi</taxon>
        <taxon>Dikarya</taxon>
        <taxon>Basidiomycota</taxon>
        <taxon>Agaricomycotina</taxon>
        <taxon>Agaricomycetes</taxon>
        <taxon>Agaricomycetidae</taxon>
        <taxon>Boletales</taxon>
        <taxon>Boletineae</taxon>
        <taxon>Boletaceae</taxon>
        <taxon>Boletoideae</taxon>
        <taxon>Boletus</taxon>
    </lineage>
</organism>
<evidence type="ECO:0000256" key="1">
    <source>
        <dbReference type="SAM" id="MobiDB-lite"/>
    </source>
</evidence>
<dbReference type="AlphaFoldDB" id="A0AAD4GC93"/>
<sequence>MVHHPDQDESCNESSGANPATDEDSEASDGEEILSALRVPAADTDIAELWKAVSLCQKALTETRGKLIVATKDLCTLDAALPAKKRKGILNKMGPLNDNIGHVAKKFTMLYCLWVIDGLFPIMNVNNPNVDLQSAVRWDSDEAKRSAVLMELFLVMPESLHKEMVKYKLFGSVFTTVLNQERSNMLHAVKEASPLIFATLKVPDAIIFASPAHKRDDLDMWQLSMKEGMYHRLAPILFADPNQAMWDGFLKSPVLVNIESELKPIKNTLTNAKSHGGPRARGQLHGIKSVTEGLIALAARYLLTPDPKLQSMGSETKIPYEADYDFYLQHLLKQSTWAIGTIHFFNTGVFGDKGDKASSTVSEKTHSCSHSHMHMGRQFS</sequence>
<comment type="caution">
    <text evidence="2">The sequence shown here is derived from an EMBL/GenBank/DDBJ whole genome shotgun (WGS) entry which is preliminary data.</text>
</comment>
<proteinExistence type="predicted"/>
<gene>
    <name evidence="2" type="ORF">L210DRAFT_3505940</name>
</gene>
<protein>
    <submittedName>
        <fullName evidence="2">Uncharacterized protein</fullName>
    </submittedName>
</protein>
<dbReference type="Pfam" id="PF20414">
    <property type="entry name" value="DUF6698"/>
    <property type="match status" value="1"/>
</dbReference>
<evidence type="ECO:0000313" key="2">
    <source>
        <dbReference type="EMBL" id="KAF8435943.1"/>
    </source>
</evidence>
<dbReference type="EMBL" id="WHUW01000023">
    <property type="protein sequence ID" value="KAF8435943.1"/>
    <property type="molecule type" value="Genomic_DNA"/>
</dbReference>
<feature type="compositionally biased region" description="Basic residues" evidence="1">
    <location>
        <begin position="367"/>
        <end position="380"/>
    </location>
</feature>
<name>A0AAD4GC93_BOLED</name>